<dbReference type="GO" id="GO:0005634">
    <property type="term" value="C:nucleus"/>
    <property type="evidence" value="ECO:0007669"/>
    <property type="project" value="TreeGrafter"/>
</dbReference>
<sequence length="379" mass="44513">MKYQYKTKLKIHNGKINNMVYNHNFSLLASCSTDSTIKIISIDKNQDNFIKEGKKQDNCIKEGKNKDNFIKEGKNQHNSEHKVLKTYKSHVLSVNDIKFSDIYPIIISCSDDKRVFCHDLVENKIVRSFFNNFSAVTCLDIKNNLIVTGNYNNLIIYDLRSSETIKNINIGKRINSVKFLDSNILIGSDSFFILSENDTVDGFKINQFPIIKIENNGILLNSRDRIISIDNKDNFYNLRYTEILSRKCDFTGGIKIQDKYFYTNKDTLFYSEYFDGKFYDPVYGDMVYGDMVYEDDHKNGKSLKEKIYDNNIYDNNIFDNKIYDNNIYDNKIYDNKIYDHNIDKHKICRLKDQIRGLLSDSDGQEIIVFGDYVHCFFRR</sequence>
<proteinExistence type="predicted"/>
<dbReference type="PROSITE" id="PS51257">
    <property type="entry name" value="PROKAR_LIPOPROTEIN"/>
    <property type="match status" value="1"/>
</dbReference>
<accession>A0A0R0M5J4</accession>
<dbReference type="EMBL" id="LGUB01000041">
    <property type="protein sequence ID" value="KRH94687.1"/>
    <property type="molecule type" value="Genomic_DNA"/>
</dbReference>
<dbReference type="VEuPathDB" id="MicrosporidiaDB:M153_16500012354"/>
<dbReference type="AlphaFoldDB" id="A0A0R0M5J4"/>
<dbReference type="Gene3D" id="2.130.10.10">
    <property type="entry name" value="YVTN repeat-like/Quinoprotein amine dehydrogenase"/>
    <property type="match status" value="1"/>
</dbReference>
<evidence type="ECO:0000313" key="2">
    <source>
        <dbReference type="Proteomes" id="UP000051530"/>
    </source>
</evidence>
<name>A0A0R0M5J4_9MICR</name>
<dbReference type="SMART" id="SM00320">
    <property type="entry name" value="WD40"/>
    <property type="match status" value="3"/>
</dbReference>
<gene>
    <name evidence="1" type="ORF">M153_16500012354</name>
</gene>
<keyword evidence="2" id="KW-1185">Reference proteome</keyword>
<dbReference type="PANTHER" id="PTHR19855">
    <property type="entry name" value="WD40 REPEAT PROTEIN 12, 37"/>
    <property type="match status" value="1"/>
</dbReference>
<dbReference type="InterPro" id="IPR001680">
    <property type="entry name" value="WD40_rpt"/>
</dbReference>
<evidence type="ECO:0000313" key="1">
    <source>
        <dbReference type="EMBL" id="KRH94687.1"/>
    </source>
</evidence>
<comment type="caution">
    <text evidence="1">The sequence shown here is derived from an EMBL/GenBank/DDBJ whole genome shotgun (WGS) entry which is preliminary data.</text>
</comment>
<organism evidence="1 2">
    <name type="scientific">Pseudoloma neurophilia</name>
    <dbReference type="NCBI Taxonomy" id="146866"/>
    <lineage>
        <taxon>Eukaryota</taxon>
        <taxon>Fungi</taxon>
        <taxon>Fungi incertae sedis</taxon>
        <taxon>Microsporidia</taxon>
        <taxon>Pseudoloma</taxon>
    </lineage>
</organism>
<reference evidence="1 2" key="1">
    <citation type="submission" date="2015-07" db="EMBL/GenBank/DDBJ databases">
        <title>The genome of Pseudoloma neurophilia, a relevant intracellular parasite of the zebrafish.</title>
        <authorList>
            <person name="Ndikumana S."/>
            <person name="Pelin A."/>
            <person name="Sanders J."/>
            <person name="Corradi N."/>
        </authorList>
    </citation>
    <scope>NUCLEOTIDE SEQUENCE [LARGE SCALE GENOMIC DNA]</scope>
    <source>
        <strain evidence="1 2">MK1</strain>
    </source>
</reference>
<dbReference type="OrthoDB" id="10264588at2759"/>
<protein>
    <submittedName>
        <fullName evidence="1">Pleiotropic regulator 1</fullName>
    </submittedName>
</protein>
<dbReference type="Proteomes" id="UP000051530">
    <property type="component" value="Unassembled WGS sequence"/>
</dbReference>
<dbReference type="Pfam" id="PF00400">
    <property type="entry name" value="WD40"/>
    <property type="match status" value="2"/>
</dbReference>
<dbReference type="InterPro" id="IPR015943">
    <property type="entry name" value="WD40/YVTN_repeat-like_dom_sf"/>
</dbReference>
<dbReference type="PANTHER" id="PTHR19855:SF11">
    <property type="entry name" value="RIBOSOME BIOGENESIS PROTEIN WDR12"/>
    <property type="match status" value="1"/>
</dbReference>
<dbReference type="SUPFAM" id="SSF50978">
    <property type="entry name" value="WD40 repeat-like"/>
    <property type="match status" value="1"/>
</dbReference>
<dbReference type="InterPro" id="IPR036322">
    <property type="entry name" value="WD40_repeat_dom_sf"/>
</dbReference>